<reference evidence="5" key="1">
    <citation type="journal article" date="2020" name="bioRxiv">
        <title>Comparative genomics of Chlamydomonas.</title>
        <authorList>
            <person name="Craig R.J."/>
            <person name="Hasan A.R."/>
            <person name="Ness R.W."/>
            <person name="Keightley P.D."/>
        </authorList>
    </citation>
    <scope>NUCLEOTIDE SEQUENCE</scope>
    <source>
        <strain evidence="5">CCAP 11/70</strain>
    </source>
</reference>
<organism evidence="5 6">
    <name type="scientific">Edaphochlamys debaryana</name>
    <dbReference type="NCBI Taxonomy" id="47281"/>
    <lineage>
        <taxon>Eukaryota</taxon>
        <taxon>Viridiplantae</taxon>
        <taxon>Chlorophyta</taxon>
        <taxon>core chlorophytes</taxon>
        <taxon>Chlorophyceae</taxon>
        <taxon>CS clade</taxon>
        <taxon>Chlamydomonadales</taxon>
        <taxon>Chlamydomonadales incertae sedis</taxon>
        <taxon>Edaphochlamys</taxon>
    </lineage>
</organism>
<feature type="domain" description="CMP/dCMP-type deaminase" evidence="4">
    <location>
        <begin position="316"/>
        <end position="431"/>
    </location>
</feature>
<feature type="region of interest" description="Disordered" evidence="3">
    <location>
        <begin position="90"/>
        <end position="141"/>
    </location>
</feature>
<evidence type="ECO:0000256" key="1">
    <source>
        <dbReference type="ARBA" id="ARBA00022694"/>
    </source>
</evidence>
<dbReference type="GO" id="GO:0005737">
    <property type="term" value="C:cytoplasm"/>
    <property type="evidence" value="ECO:0007669"/>
    <property type="project" value="TreeGrafter"/>
</dbReference>
<dbReference type="InterPro" id="IPR016193">
    <property type="entry name" value="Cytidine_deaminase-like"/>
</dbReference>
<keyword evidence="1" id="KW-0819">tRNA processing</keyword>
<dbReference type="PROSITE" id="PS51747">
    <property type="entry name" value="CYT_DCMP_DEAMINASES_2"/>
    <property type="match status" value="1"/>
</dbReference>
<feature type="compositionally biased region" description="Low complexity" evidence="3">
    <location>
        <begin position="281"/>
        <end position="291"/>
    </location>
</feature>
<proteinExistence type="inferred from homology"/>
<dbReference type="AlphaFoldDB" id="A0A835YE45"/>
<evidence type="ECO:0000313" key="6">
    <source>
        <dbReference type="Proteomes" id="UP000612055"/>
    </source>
</evidence>
<dbReference type="GO" id="GO:0005634">
    <property type="term" value="C:nucleus"/>
    <property type="evidence" value="ECO:0007669"/>
    <property type="project" value="TreeGrafter"/>
</dbReference>
<dbReference type="Gene3D" id="3.40.140.10">
    <property type="entry name" value="Cytidine Deaminase, domain 2"/>
    <property type="match status" value="1"/>
</dbReference>
<dbReference type="EMBL" id="JAEHOE010000002">
    <property type="protein sequence ID" value="KAG2501195.1"/>
    <property type="molecule type" value="Genomic_DNA"/>
</dbReference>
<dbReference type="SUPFAM" id="SSF53927">
    <property type="entry name" value="Cytidine deaminase-like"/>
    <property type="match status" value="1"/>
</dbReference>
<dbReference type="PANTHER" id="PTHR11079:SF156">
    <property type="entry name" value="INACTIVE TRNA-SPECIFIC ADENOSINE DEAMINASE-LIKE PROTEIN 3-RELATED"/>
    <property type="match status" value="1"/>
</dbReference>
<dbReference type="PANTHER" id="PTHR11079">
    <property type="entry name" value="CYTOSINE DEAMINASE FAMILY MEMBER"/>
    <property type="match status" value="1"/>
</dbReference>
<feature type="compositionally biased region" description="Gly residues" evidence="3">
    <location>
        <begin position="296"/>
        <end position="308"/>
    </location>
</feature>
<feature type="region of interest" description="Disordered" evidence="3">
    <location>
        <begin position="278"/>
        <end position="366"/>
    </location>
</feature>
<dbReference type="Proteomes" id="UP000612055">
    <property type="component" value="Unassembled WGS sequence"/>
</dbReference>
<evidence type="ECO:0000313" key="5">
    <source>
        <dbReference type="EMBL" id="KAG2501195.1"/>
    </source>
</evidence>
<sequence>MAPGVDGAAPPEFLTAVLVPSQTELQLQKVPLAVAAFPSKSGNLVMRALGSVAPLPDHKHLKRVRKAPDDPSLLETVLCILPADAVPSPTPAPATGTGTGTAAASDAADCTSTSTADGTAAASATPAAGTDGGSDGGEASGVELPLERLPEAVRALYSQHGGVRLRVFHAAGVAPQTRQQWEAWMKLWPITWRIPDNGTPVTEEVPVDARTQSYFETHMRRALELAAAAGPADNAAVIANPPALTSVAEAVDGSAAHPLHHAVMVAIQGAADWDLATWPPSASGSAEGAAADPYSRGGGGSGSSGGQGMEVDGAGPGPAEEAEEAAEASGTGAAGGGGGEELACKRPRLGEGPAAPSQTAPAEAPAGTRPYMCTGYDCFVVREPCIMCAMGLVHSRVQRVIYCRPDAVHGALGGCRRLHACRSLNHNYEVYRMELKPRE</sequence>
<keyword evidence="6" id="KW-1185">Reference proteome</keyword>
<feature type="compositionally biased region" description="Gly residues" evidence="3">
    <location>
        <begin position="130"/>
        <end position="139"/>
    </location>
</feature>
<comment type="similarity">
    <text evidence="2">Belongs to the cytidine and deoxycytidylate deaminase family. ADAT3 subfamily.</text>
</comment>
<gene>
    <name evidence="5" type="ORF">HYH03_001009</name>
</gene>
<dbReference type="OrthoDB" id="3180714at2759"/>
<evidence type="ECO:0000256" key="3">
    <source>
        <dbReference type="SAM" id="MobiDB-lite"/>
    </source>
</evidence>
<comment type="caution">
    <text evidence="5">The sequence shown here is derived from an EMBL/GenBank/DDBJ whole genome shotgun (WGS) entry which is preliminary data.</text>
</comment>
<evidence type="ECO:0000256" key="2">
    <source>
        <dbReference type="ARBA" id="ARBA00038160"/>
    </source>
</evidence>
<name>A0A835YE45_9CHLO</name>
<feature type="compositionally biased region" description="Low complexity" evidence="3">
    <location>
        <begin position="90"/>
        <end position="129"/>
    </location>
</feature>
<accession>A0A835YE45</accession>
<dbReference type="GO" id="GO:0008033">
    <property type="term" value="P:tRNA processing"/>
    <property type="evidence" value="ECO:0007669"/>
    <property type="project" value="UniProtKB-KW"/>
</dbReference>
<dbReference type="GO" id="GO:0052717">
    <property type="term" value="F:tRNA-specific adenosine-34 deaminase activity"/>
    <property type="evidence" value="ECO:0007669"/>
    <property type="project" value="TreeGrafter"/>
</dbReference>
<evidence type="ECO:0000259" key="4">
    <source>
        <dbReference type="PROSITE" id="PS51747"/>
    </source>
</evidence>
<dbReference type="InterPro" id="IPR002125">
    <property type="entry name" value="CMP_dCMP_dom"/>
</dbReference>
<protein>
    <recommendedName>
        <fullName evidence="4">CMP/dCMP-type deaminase domain-containing protein</fullName>
    </recommendedName>
</protein>